<protein>
    <submittedName>
        <fullName evidence="4">Tryptophan halogenase</fullName>
    </submittedName>
</protein>
<dbReference type="InterPro" id="IPR033856">
    <property type="entry name" value="Trp_halogen"/>
</dbReference>
<dbReference type="AlphaFoldDB" id="I9P1C4"/>
<proteinExistence type="predicted"/>
<reference evidence="4 5" key="1">
    <citation type="journal article" date="2012" name="J. Bacteriol.">
        <title>Genome Sequence of Pectin-Degrading Alishewanella agri, Isolated from Landfill Soil.</title>
        <authorList>
            <person name="Kim J."/>
            <person name="Jung J."/>
            <person name="Sung J.S."/>
            <person name="Chun J."/>
            <person name="Park W."/>
        </authorList>
    </citation>
    <scope>NUCLEOTIDE SEQUENCE [LARGE SCALE GENOMIC DNA]</scope>
    <source>
        <strain evidence="4 5">BL06</strain>
    </source>
</reference>
<name>I9P1C4_9ALTE</name>
<keyword evidence="3" id="KW-0472">Membrane</keyword>
<dbReference type="SUPFAM" id="SSF51905">
    <property type="entry name" value="FAD/NAD(P)-binding domain"/>
    <property type="match status" value="1"/>
</dbReference>
<evidence type="ECO:0000256" key="3">
    <source>
        <dbReference type="SAM" id="Phobius"/>
    </source>
</evidence>
<dbReference type="STRING" id="1195246.AGRI_10056"/>
<accession>I9P1C4</accession>
<dbReference type="eggNOG" id="COG0665">
    <property type="taxonomic scope" value="Bacteria"/>
</dbReference>
<keyword evidence="5" id="KW-1185">Reference proteome</keyword>
<dbReference type="InterPro" id="IPR050816">
    <property type="entry name" value="Flavin-dep_Halogenase_NPB"/>
</dbReference>
<feature type="binding site" evidence="2">
    <location>
        <position position="349"/>
    </location>
    <ligand>
        <name>FAD</name>
        <dbReference type="ChEBI" id="CHEBI:57692"/>
    </ligand>
</feature>
<dbReference type="Proteomes" id="UP000035062">
    <property type="component" value="Unassembled WGS sequence"/>
</dbReference>
<gene>
    <name evidence="4" type="ORF">AGRI_10056</name>
</gene>
<feature type="binding site" evidence="2">
    <location>
        <position position="82"/>
    </location>
    <ligand>
        <name>7-chloro-L-tryptophan</name>
        <dbReference type="ChEBI" id="CHEBI:58713"/>
    </ligand>
</feature>
<dbReference type="InterPro" id="IPR036188">
    <property type="entry name" value="FAD/NAD-bd_sf"/>
</dbReference>
<evidence type="ECO:0000256" key="1">
    <source>
        <dbReference type="PIRSR" id="PIRSR011396-1"/>
    </source>
</evidence>
<comment type="caution">
    <text evidence="4">The sequence shown here is derived from an EMBL/GenBank/DDBJ whole genome shotgun (WGS) entry which is preliminary data.</text>
</comment>
<evidence type="ECO:0000256" key="2">
    <source>
        <dbReference type="PIRSR" id="PIRSR011396-2"/>
    </source>
</evidence>
<sequence length="499" mass="55769">MKNTDLNQVRRVLIVGGGTAGWMTAAMLARILGEQIDLQLVESDTIGTVGVGEATIPAIQHFNAALGINEAEFLRETKGSIKLGIQFENWGRQGDSYMHAFGPVGRQLGMASFHHFWLAAQAKGDNSSFWDYSLNYQAAKAGKFSPQSQLPNSPLPGLQYAYHFDAGLYAAFLRRYSEQRRVKRIEGLIAKVEQKPSGDIAAVVLTDGQVLSADLFIDCSGLRALLIEQTLAAGYDNWQHWLPCDSALAVPSEARYPIVPYTRAIAHGGGWQWRIPLQHRTGNGLVYSSRFLDDEQAKQTLLSNLDAPALAEPRKISFVTGRRKQQWRRNCVAIGLSSGFLEPLESTSIHLIQSAVVRLVQCFPATQDMTALSNEFNRQSQQEFEAIRDFIILHYHLNQRTDHPLWQYCREMALPDALAQRLELFRHSAQIFRQQDELFTEVAWQQVLLGQNLLPASYHPLADSLTKAQLTGFFADLKQVISKTVAALPSLQSFLQSQS</sequence>
<keyword evidence="3" id="KW-0812">Transmembrane</keyword>
<feature type="binding site" evidence="2">
    <location>
        <position position="336"/>
    </location>
    <ligand>
        <name>FAD</name>
        <dbReference type="ChEBI" id="CHEBI:57692"/>
    </ligand>
</feature>
<feature type="binding site" evidence="2">
    <location>
        <begin position="17"/>
        <end position="20"/>
    </location>
    <ligand>
        <name>FAD</name>
        <dbReference type="ChEBI" id="CHEBI:57692"/>
    </ligand>
</feature>
<dbReference type="RefSeq" id="WP_008984853.1">
    <property type="nucleotide sequence ID" value="NZ_AKKU01000017.1"/>
</dbReference>
<dbReference type="EMBL" id="AKKU01000017">
    <property type="protein sequence ID" value="EIW88549.1"/>
    <property type="molecule type" value="Genomic_DNA"/>
</dbReference>
<dbReference type="InterPro" id="IPR006905">
    <property type="entry name" value="Flavin_halogenase"/>
</dbReference>
<keyword evidence="2" id="KW-0547">Nucleotide-binding</keyword>
<dbReference type="PATRIC" id="fig|1195246.3.peg.1986"/>
<keyword evidence="2" id="KW-0285">Flavoprotein</keyword>
<dbReference type="GO" id="GO:0004497">
    <property type="term" value="F:monooxygenase activity"/>
    <property type="evidence" value="ECO:0007669"/>
    <property type="project" value="InterPro"/>
</dbReference>
<dbReference type="PIRSF" id="PIRSF011396">
    <property type="entry name" value="Trp_halogenase"/>
    <property type="match status" value="1"/>
</dbReference>
<dbReference type="PANTHER" id="PTHR43747">
    <property type="entry name" value="FAD-BINDING PROTEIN"/>
    <property type="match status" value="1"/>
</dbReference>
<keyword evidence="2" id="KW-0274">FAD</keyword>
<feature type="active site" evidence="1">
    <location>
        <position position="82"/>
    </location>
</feature>
<evidence type="ECO:0000313" key="5">
    <source>
        <dbReference type="Proteomes" id="UP000035062"/>
    </source>
</evidence>
<feature type="transmembrane region" description="Helical" evidence="3">
    <location>
        <begin position="12"/>
        <end position="33"/>
    </location>
</feature>
<dbReference type="Gene3D" id="3.50.50.60">
    <property type="entry name" value="FAD/NAD(P)-binding domain"/>
    <property type="match status" value="1"/>
</dbReference>
<dbReference type="PANTHER" id="PTHR43747:SF4">
    <property type="entry name" value="FLAVIN-DEPENDENT TRYPTOPHAN HALOGENASE"/>
    <property type="match status" value="1"/>
</dbReference>
<organism evidence="4 5">
    <name type="scientific">Alishewanella agri BL06</name>
    <dbReference type="NCBI Taxonomy" id="1195246"/>
    <lineage>
        <taxon>Bacteria</taxon>
        <taxon>Pseudomonadati</taxon>
        <taxon>Pseudomonadota</taxon>
        <taxon>Gammaproteobacteria</taxon>
        <taxon>Alteromonadales</taxon>
        <taxon>Alteromonadaceae</taxon>
        <taxon>Alishewanella</taxon>
    </lineage>
</organism>
<keyword evidence="3" id="KW-1133">Transmembrane helix</keyword>
<feature type="binding site" evidence="2">
    <location>
        <position position="345"/>
    </location>
    <ligand>
        <name>L-tryptophan</name>
        <dbReference type="ChEBI" id="CHEBI:57912"/>
    </ligand>
</feature>
<dbReference type="GO" id="GO:0000166">
    <property type="term" value="F:nucleotide binding"/>
    <property type="evidence" value="ECO:0007669"/>
    <property type="project" value="UniProtKB-KW"/>
</dbReference>
<dbReference type="Pfam" id="PF04820">
    <property type="entry name" value="Trp_halogenase"/>
    <property type="match status" value="1"/>
</dbReference>
<evidence type="ECO:0000313" key="4">
    <source>
        <dbReference type="EMBL" id="EIW88549.1"/>
    </source>
</evidence>